<dbReference type="AlphaFoldDB" id="A0A562TSP9"/>
<dbReference type="RefSeq" id="WP_144915295.1">
    <property type="nucleotide sequence ID" value="NZ_VLLI01000013.1"/>
</dbReference>
<dbReference type="PANTHER" id="PTHR34599">
    <property type="entry name" value="PEROXIDASE-RELATED"/>
    <property type="match status" value="1"/>
</dbReference>
<dbReference type="InterPro" id="IPR052559">
    <property type="entry name" value="V-haloperoxidase"/>
</dbReference>
<name>A0A562TSP9_9SPHI</name>
<gene>
    <name evidence="1" type="ORF">JN11_03982</name>
</gene>
<sequence>MKSILSFLVVALALFASCKKTDYKKILHDPALYSHTVHELNRVVMGNNFSPVVASRNYAYATIAGYEVIAAGYPSQYKSLVGQLNGFVKVAKPLAGQNIDYEYASILAFCKVGEAVTFPEGSLRYYTDSLHLLAVNHGMPEEMIINSENYATAMAKSVMAWSKKDHYLQTRTAPKFAINDSAGRWVPTPPGYSEAVEPHWGEIRTMVMHDAKEYSVPSPPVFNVTDKESKYYKEVISIENASNNLTQDQTHMADFWDDNPQKFNVAGHIMFLTKKFSPPGHWLSIVGIGAKKTNADFNTTVCAYAKTAIALFDAFIESWSAKYFYKTVRPETVIDKYFDPAWRPHLQTPPFPEYTCGHCTISAAAAEALTSVLGDSVTYTDTSELEFGIKSRSFKSFRDAAAETAWARFYGGIHFHNSCMVSTQYGKVVGDSVAVKLVMKKMNNFGQKLK</sequence>
<accession>A0A562TSP9</accession>
<protein>
    <submittedName>
        <fullName evidence="1">PAP2 superfamily protein</fullName>
    </submittedName>
</protein>
<evidence type="ECO:0000313" key="1">
    <source>
        <dbReference type="EMBL" id="TWI96248.1"/>
    </source>
</evidence>
<dbReference type="OrthoDB" id="9780455at2"/>
<dbReference type="PANTHER" id="PTHR34599:SF2">
    <property type="entry name" value="TRAF-TYPE DOMAIN-CONTAINING PROTEIN"/>
    <property type="match status" value="1"/>
</dbReference>
<dbReference type="InterPro" id="IPR036938">
    <property type="entry name" value="PAP2/HPO_sf"/>
</dbReference>
<dbReference type="SUPFAM" id="SSF48317">
    <property type="entry name" value="Acid phosphatase/Vanadium-dependent haloperoxidase"/>
    <property type="match status" value="1"/>
</dbReference>
<evidence type="ECO:0000313" key="2">
    <source>
        <dbReference type="Proteomes" id="UP000317010"/>
    </source>
</evidence>
<dbReference type="PROSITE" id="PS51257">
    <property type="entry name" value="PROKAR_LIPOPROTEIN"/>
    <property type="match status" value="1"/>
</dbReference>
<organism evidence="1 2">
    <name type="scientific">Mucilaginibacter frigoritolerans</name>
    <dbReference type="NCBI Taxonomy" id="652788"/>
    <lineage>
        <taxon>Bacteria</taxon>
        <taxon>Pseudomonadati</taxon>
        <taxon>Bacteroidota</taxon>
        <taxon>Sphingobacteriia</taxon>
        <taxon>Sphingobacteriales</taxon>
        <taxon>Sphingobacteriaceae</taxon>
        <taxon>Mucilaginibacter</taxon>
    </lineage>
</organism>
<dbReference type="EMBL" id="VLLI01000013">
    <property type="protein sequence ID" value="TWI96248.1"/>
    <property type="molecule type" value="Genomic_DNA"/>
</dbReference>
<dbReference type="Gene3D" id="1.10.606.20">
    <property type="match status" value="1"/>
</dbReference>
<dbReference type="Proteomes" id="UP000317010">
    <property type="component" value="Unassembled WGS sequence"/>
</dbReference>
<proteinExistence type="predicted"/>
<keyword evidence="2" id="KW-1185">Reference proteome</keyword>
<reference evidence="1 2" key="1">
    <citation type="submission" date="2019-07" db="EMBL/GenBank/DDBJ databases">
        <title>Genomic Encyclopedia of Archaeal and Bacterial Type Strains, Phase II (KMG-II): from individual species to whole genera.</title>
        <authorList>
            <person name="Goeker M."/>
        </authorList>
    </citation>
    <scope>NUCLEOTIDE SEQUENCE [LARGE SCALE GENOMIC DNA]</scope>
    <source>
        <strain evidence="1 2">ATCC BAA-1854</strain>
    </source>
</reference>
<comment type="caution">
    <text evidence="1">The sequence shown here is derived from an EMBL/GenBank/DDBJ whole genome shotgun (WGS) entry which is preliminary data.</text>
</comment>
<dbReference type="CDD" id="cd03398">
    <property type="entry name" value="PAP2_haloperoxidase"/>
    <property type="match status" value="1"/>
</dbReference>